<accession>A0ABM7PJF6</accession>
<sequence>MIDGILLNGPKKTRREVRSPSAVTLQRVADQLDDQFTVHNASSRETIRPLLQNKISFQRPVYYRNKTWLGMLWNALTRETPGYIKVQGIVMLSILQLLGETAAIEIAPEASYLLPFTEAKHIVRRLNHQETTKP</sequence>
<reference evidence="1 2" key="1">
    <citation type="submission" date="2021-02" db="EMBL/GenBank/DDBJ databases">
        <title>Complete genome of Desulfoluna sp. strain ASN36.</title>
        <authorList>
            <person name="Takahashi A."/>
            <person name="Kojima H."/>
            <person name="Fukui M."/>
        </authorList>
    </citation>
    <scope>NUCLEOTIDE SEQUENCE [LARGE SCALE GENOMIC DNA]</scope>
    <source>
        <strain evidence="1 2">ASN36</strain>
    </source>
</reference>
<keyword evidence="2" id="KW-1185">Reference proteome</keyword>
<protein>
    <submittedName>
        <fullName evidence="1">Uncharacterized protein</fullName>
    </submittedName>
</protein>
<name>A0ABM7PJF6_9BACT</name>
<evidence type="ECO:0000313" key="1">
    <source>
        <dbReference type="EMBL" id="BCS97242.1"/>
    </source>
</evidence>
<dbReference type="EMBL" id="AP024488">
    <property type="protein sequence ID" value="BCS97242.1"/>
    <property type="molecule type" value="Genomic_DNA"/>
</dbReference>
<evidence type="ECO:0000313" key="2">
    <source>
        <dbReference type="Proteomes" id="UP001320148"/>
    </source>
</evidence>
<dbReference type="Proteomes" id="UP001320148">
    <property type="component" value="Chromosome"/>
</dbReference>
<proteinExistence type="predicted"/>
<organism evidence="1 2">
    <name type="scientific">Desulfoluna limicola</name>
    <dbReference type="NCBI Taxonomy" id="2810562"/>
    <lineage>
        <taxon>Bacteria</taxon>
        <taxon>Pseudomonadati</taxon>
        <taxon>Thermodesulfobacteriota</taxon>
        <taxon>Desulfobacteria</taxon>
        <taxon>Desulfobacterales</taxon>
        <taxon>Desulfolunaceae</taxon>
        <taxon>Desulfoluna</taxon>
    </lineage>
</organism>
<dbReference type="RefSeq" id="WP_236888674.1">
    <property type="nucleotide sequence ID" value="NZ_AP024488.1"/>
</dbReference>
<gene>
    <name evidence="1" type="ORF">DSLASN_28740</name>
</gene>